<evidence type="ECO:0000313" key="3">
    <source>
        <dbReference type="EMBL" id="GGK17157.1"/>
    </source>
</evidence>
<organism evidence="3 4">
    <name type="scientific">Luteimonas terricola</name>
    <dbReference type="NCBI Taxonomy" id="645597"/>
    <lineage>
        <taxon>Bacteria</taxon>
        <taxon>Pseudomonadati</taxon>
        <taxon>Pseudomonadota</taxon>
        <taxon>Gammaproteobacteria</taxon>
        <taxon>Lysobacterales</taxon>
        <taxon>Lysobacteraceae</taxon>
        <taxon>Luteimonas</taxon>
    </lineage>
</organism>
<dbReference type="EMBL" id="BMME01000004">
    <property type="protein sequence ID" value="GGK17157.1"/>
    <property type="molecule type" value="Genomic_DNA"/>
</dbReference>
<evidence type="ECO:0000256" key="1">
    <source>
        <dbReference type="SAM" id="Phobius"/>
    </source>
</evidence>
<keyword evidence="1" id="KW-0812">Transmembrane</keyword>
<proteinExistence type="predicted"/>
<evidence type="ECO:0000313" key="4">
    <source>
        <dbReference type="Proteomes" id="UP000599009"/>
    </source>
</evidence>
<dbReference type="EMBL" id="BMME01000003">
    <property type="protein sequence ID" value="GGK17010.1"/>
    <property type="molecule type" value="Genomic_DNA"/>
</dbReference>
<keyword evidence="1" id="KW-1133">Transmembrane helix</keyword>
<feature type="transmembrane region" description="Helical" evidence="1">
    <location>
        <begin position="58"/>
        <end position="80"/>
    </location>
</feature>
<comment type="caution">
    <text evidence="3">The sequence shown here is derived from an EMBL/GenBank/DDBJ whole genome shotgun (WGS) entry which is preliminary data.</text>
</comment>
<dbReference type="RefSeq" id="WP_132987250.1">
    <property type="nucleotide sequence ID" value="NZ_BMME01000004.1"/>
</dbReference>
<reference evidence="3" key="1">
    <citation type="journal article" date="2014" name="Int. J. Syst. Evol. Microbiol.">
        <title>Complete genome of a new Firmicutes species belonging to the dominant human colonic microbiota ('Ruminococcus bicirculans') reveals two chromosomes and a selective capacity to utilize plant glucans.</title>
        <authorList>
            <consortium name="NISC Comparative Sequencing Program"/>
            <person name="Wegmann U."/>
            <person name="Louis P."/>
            <person name="Goesmann A."/>
            <person name="Henrissat B."/>
            <person name="Duncan S.H."/>
            <person name="Flint H.J."/>
        </authorList>
    </citation>
    <scope>NUCLEOTIDE SEQUENCE</scope>
    <source>
        <strain evidence="3">CGMCC 1.8985</strain>
    </source>
</reference>
<keyword evidence="1" id="KW-0472">Membrane</keyword>
<reference evidence="3" key="3">
    <citation type="submission" date="2024-05" db="EMBL/GenBank/DDBJ databases">
        <authorList>
            <person name="Sun Q."/>
            <person name="Zhou Y."/>
        </authorList>
    </citation>
    <scope>NUCLEOTIDE SEQUENCE</scope>
    <source>
        <strain evidence="3">CGMCC 1.8985</strain>
    </source>
</reference>
<reference evidence="4" key="2">
    <citation type="journal article" date="2019" name="Int. J. Syst. Evol. Microbiol.">
        <title>The Global Catalogue of Microorganisms (GCM) 10K type strain sequencing project: providing services to taxonomists for standard genome sequencing and annotation.</title>
        <authorList>
            <consortium name="The Broad Institute Genomics Platform"/>
            <consortium name="The Broad Institute Genome Sequencing Center for Infectious Disease"/>
            <person name="Wu L."/>
            <person name="Ma J."/>
        </authorList>
    </citation>
    <scope>NUCLEOTIDE SEQUENCE [LARGE SCALE GENOMIC DNA]</scope>
    <source>
        <strain evidence="4">CGMCC 1.8985</strain>
    </source>
</reference>
<sequence>MSHARRTRKTTSAQSPERRISPLWRLCLGAAATATLAFIFEAHQLVQAINGYYFNKPASLLTAVDMLLTLVAVYLLLVAASGRWRLFL</sequence>
<dbReference type="Proteomes" id="UP000599009">
    <property type="component" value="Unassembled WGS sequence"/>
</dbReference>
<keyword evidence="4" id="KW-1185">Reference proteome</keyword>
<name>A0ABQ2ERC4_9GAMM</name>
<accession>A0ABQ2ERC4</accession>
<gene>
    <name evidence="2" type="ORF">GCM10011394_27790</name>
    <name evidence="3" type="ORF">GCM10011394_27930</name>
</gene>
<evidence type="ECO:0000313" key="2">
    <source>
        <dbReference type="EMBL" id="GGK17010.1"/>
    </source>
</evidence>
<protein>
    <submittedName>
        <fullName evidence="3">Uncharacterized protein</fullName>
    </submittedName>
</protein>